<dbReference type="Pfam" id="PF25209">
    <property type="entry name" value="Phage_capsid_4"/>
    <property type="match status" value="1"/>
</dbReference>
<gene>
    <name evidence="1" type="ORF">LCGC14_2496150</name>
</gene>
<sequence>MPGTTAADLTAGQIAMVATARYTYERIAVTANVFNKMMLGPGEKSKYIPKFASGGAAQDLQDGVDMTTETALTITGTVHTTDEAGAKVIITKKLANQLKEDVFVAAGRIVGNMIGRKIDTDGVGLFSGLDTTVGAGGSVLTLGHMAAAIAQMLGQSEPVPQPYVMVHHPHSINGIVDQITVPSATLTFPDALSLPLLREYWRGQEKLYGVNIFVDGNITFGTSTNGAMFSPLAFLYLVGWEPENWLEYDNSLRGWEIGVVADYLMAEEDGTYGRVMLNEGAAPVA</sequence>
<evidence type="ECO:0008006" key="2">
    <source>
        <dbReference type="Google" id="ProtNLM"/>
    </source>
</evidence>
<organism evidence="1">
    <name type="scientific">marine sediment metagenome</name>
    <dbReference type="NCBI Taxonomy" id="412755"/>
    <lineage>
        <taxon>unclassified sequences</taxon>
        <taxon>metagenomes</taxon>
        <taxon>ecological metagenomes</taxon>
    </lineage>
</organism>
<reference evidence="1" key="1">
    <citation type="journal article" date="2015" name="Nature">
        <title>Complex archaea that bridge the gap between prokaryotes and eukaryotes.</title>
        <authorList>
            <person name="Spang A."/>
            <person name="Saw J.H."/>
            <person name="Jorgensen S.L."/>
            <person name="Zaremba-Niedzwiedzka K."/>
            <person name="Martijn J."/>
            <person name="Lind A.E."/>
            <person name="van Eijk R."/>
            <person name="Schleper C."/>
            <person name="Guy L."/>
            <person name="Ettema T.J."/>
        </authorList>
    </citation>
    <scope>NUCLEOTIDE SEQUENCE</scope>
</reference>
<dbReference type="EMBL" id="LAZR01039684">
    <property type="protein sequence ID" value="KKL16380.1"/>
    <property type="molecule type" value="Genomic_DNA"/>
</dbReference>
<protein>
    <recommendedName>
        <fullName evidence="2">Capsid protein</fullName>
    </recommendedName>
</protein>
<comment type="caution">
    <text evidence="1">The sequence shown here is derived from an EMBL/GenBank/DDBJ whole genome shotgun (WGS) entry which is preliminary data.</text>
</comment>
<proteinExistence type="predicted"/>
<accession>A0A0F9B417</accession>
<name>A0A0F9B417_9ZZZZ</name>
<dbReference type="AlphaFoldDB" id="A0A0F9B417"/>
<evidence type="ECO:0000313" key="1">
    <source>
        <dbReference type="EMBL" id="KKL16380.1"/>
    </source>
</evidence>